<name>A0AAW1P3M9_9CHLO</name>
<proteinExistence type="predicted"/>
<comment type="caution">
    <text evidence="2">The sequence shown here is derived from an EMBL/GenBank/DDBJ whole genome shotgun (WGS) entry which is preliminary data.</text>
</comment>
<evidence type="ECO:0000313" key="2">
    <source>
        <dbReference type="EMBL" id="KAK9803572.1"/>
    </source>
</evidence>
<organism evidence="2 3">
    <name type="scientific">[Myrmecia] bisecta</name>
    <dbReference type="NCBI Taxonomy" id="41462"/>
    <lineage>
        <taxon>Eukaryota</taxon>
        <taxon>Viridiplantae</taxon>
        <taxon>Chlorophyta</taxon>
        <taxon>core chlorophytes</taxon>
        <taxon>Trebouxiophyceae</taxon>
        <taxon>Trebouxiales</taxon>
        <taxon>Trebouxiaceae</taxon>
        <taxon>Myrmecia</taxon>
    </lineage>
</organism>
<reference evidence="2 3" key="1">
    <citation type="journal article" date="2024" name="Nat. Commun.">
        <title>Phylogenomics reveals the evolutionary origins of lichenization in chlorophyte algae.</title>
        <authorList>
            <person name="Puginier C."/>
            <person name="Libourel C."/>
            <person name="Otte J."/>
            <person name="Skaloud P."/>
            <person name="Haon M."/>
            <person name="Grisel S."/>
            <person name="Petersen M."/>
            <person name="Berrin J.G."/>
            <person name="Delaux P.M."/>
            <person name="Dal Grande F."/>
            <person name="Keller J."/>
        </authorList>
    </citation>
    <scope>NUCLEOTIDE SEQUENCE [LARGE SCALE GENOMIC DNA]</scope>
    <source>
        <strain evidence="2 3">SAG 2043</strain>
    </source>
</reference>
<sequence>MYKPYTQVPIRLQIPIETVLDDQRAMLSCVLLGFTRDGDHLISYTSTPVAAADNLEGYHLQVWRFSMTDRIERLSNIPLFQAGSAGRPDEHAELFGDTADAKRVTVCETADSQFLIVHGRSAEAVPDGQEAVNHLTIIPLQLAGCTSMEVAHYQYMTAEGTATLLDLEVLPIASPRHPSKPYSAGVPDPPQAAQRSPMATDLPALAQMRAAQLRRRLWLHHHRVLHVVCANVKPYMFIC</sequence>
<evidence type="ECO:0000259" key="1">
    <source>
        <dbReference type="Pfam" id="PF14939"/>
    </source>
</evidence>
<dbReference type="InterPro" id="IPR032734">
    <property type="entry name" value="DCAF15_WD40"/>
</dbReference>
<evidence type="ECO:0000313" key="3">
    <source>
        <dbReference type="Proteomes" id="UP001489004"/>
    </source>
</evidence>
<dbReference type="GO" id="GO:0080008">
    <property type="term" value="C:Cul4-RING E3 ubiquitin ligase complex"/>
    <property type="evidence" value="ECO:0007669"/>
    <property type="project" value="TreeGrafter"/>
</dbReference>
<keyword evidence="3" id="KW-1185">Reference proteome</keyword>
<accession>A0AAW1P3M9</accession>
<protein>
    <recommendedName>
        <fullName evidence="1">DDB1- and CUL4-associated factor 15 WD40 repeat-containing domain-containing protein</fullName>
    </recommendedName>
</protein>
<gene>
    <name evidence="2" type="ORF">WJX72_001301</name>
</gene>
<feature type="domain" description="DDB1- and CUL4-associated factor 15 WD40 repeat-containing" evidence="1">
    <location>
        <begin position="3"/>
        <end position="146"/>
    </location>
</feature>
<dbReference type="AlphaFoldDB" id="A0AAW1P3M9"/>
<dbReference type="PANTHER" id="PTHR28541">
    <property type="entry name" value="DDB1- AND CUL4-ASSOCIATED FACTOR 15"/>
    <property type="match status" value="1"/>
</dbReference>
<dbReference type="GO" id="GO:0016567">
    <property type="term" value="P:protein ubiquitination"/>
    <property type="evidence" value="ECO:0007669"/>
    <property type="project" value="InterPro"/>
</dbReference>
<dbReference type="PANTHER" id="PTHR28541:SF1">
    <property type="entry name" value="DDB1- AND CUL4-ASSOCIATED FACTOR 15"/>
    <property type="match status" value="1"/>
</dbReference>
<dbReference type="CDD" id="cd20917">
    <property type="entry name" value="DCAF15-NTD"/>
    <property type="match status" value="1"/>
</dbReference>
<dbReference type="EMBL" id="JALJOR010000020">
    <property type="protein sequence ID" value="KAK9803572.1"/>
    <property type="molecule type" value="Genomic_DNA"/>
</dbReference>
<dbReference type="Pfam" id="PF14939">
    <property type="entry name" value="DCAF15_WD40"/>
    <property type="match status" value="1"/>
</dbReference>
<dbReference type="Proteomes" id="UP001489004">
    <property type="component" value="Unassembled WGS sequence"/>
</dbReference>
<dbReference type="InterPro" id="IPR038914">
    <property type="entry name" value="DCAF15"/>
</dbReference>